<evidence type="ECO:0000313" key="1">
    <source>
        <dbReference type="EMBL" id="KAJ1918103.1"/>
    </source>
</evidence>
<sequence length="147" mass="16249">MAKDFSNTLLEFSNQKLFVVSRYIVSLLLDVSSNSIAPIIDWGSNSSEGKSQDGDSGELDEVHCIRKVVERELVQIKENAFQLPAYICYSELGSGSWRNSTSSRGFEYDELGIPSGLTKLKPTVSTNQLQTIHSAQTRTQISMSVVP</sequence>
<dbReference type="Proteomes" id="UP001150538">
    <property type="component" value="Unassembled WGS sequence"/>
</dbReference>
<protein>
    <submittedName>
        <fullName evidence="1">Uncharacterized protein</fullName>
    </submittedName>
</protein>
<gene>
    <name evidence="1" type="ORF">H4219_002825</name>
</gene>
<comment type="caution">
    <text evidence="1">The sequence shown here is derived from an EMBL/GenBank/DDBJ whole genome shotgun (WGS) entry which is preliminary data.</text>
</comment>
<proteinExistence type="predicted"/>
<keyword evidence="2" id="KW-1185">Reference proteome</keyword>
<dbReference type="EMBL" id="JANBPU010000053">
    <property type="protein sequence ID" value="KAJ1918103.1"/>
    <property type="molecule type" value="Genomic_DNA"/>
</dbReference>
<name>A0A9W8DTJ9_9FUNG</name>
<dbReference type="AlphaFoldDB" id="A0A9W8DTJ9"/>
<evidence type="ECO:0000313" key="2">
    <source>
        <dbReference type="Proteomes" id="UP001150538"/>
    </source>
</evidence>
<organism evidence="1 2">
    <name type="scientific">Mycoemilia scoparia</name>
    <dbReference type="NCBI Taxonomy" id="417184"/>
    <lineage>
        <taxon>Eukaryota</taxon>
        <taxon>Fungi</taxon>
        <taxon>Fungi incertae sedis</taxon>
        <taxon>Zoopagomycota</taxon>
        <taxon>Kickxellomycotina</taxon>
        <taxon>Kickxellomycetes</taxon>
        <taxon>Kickxellales</taxon>
        <taxon>Kickxellaceae</taxon>
        <taxon>Mycoemilia</taxon>
    </lineage>
</organism>
<reference evidence="1" key="1">
    <citation type="submission" date="2022-07" db="EMBL/GenBank/DDBJ databases">
        <title>Phylogenomic reconstructions and comparative analyses of Kickxellomycotina fungi.</title>
        <authorList>
            <person name="Reynolds N.K."/>
            <person name="Stajich J.E."/>
            <person name="Barry K."/>
            <person name="Grigoriev I.V."/>
            <person name="Crous P."/>
            <person name="Smith M.E."/>
        </authorList>
    </citation>
    <scope>NUCLEOTIDE SEQUENCE</scope>
    <source>
        <strain evidence="1">NBRC 100468</strain>
    </source>
</reference>
<accession>A0A9W8DTJ9</accession>